<evidence type="ECO:0000256" key="2">
    <source>
        <dbReference type="SAM" id="SignalP"/>
    </source>
</evidence>
<evidence type="ECO:0000259" key="3">
    <source>
        <dbReference type="Pfam" id="PF21671"/>
    </source>
</evidence>
<sequence length="172" mass="18081">MRATTIISTFCVLACAIYSPASALPSNSGSLTARAPSPSIVARAPQPSSARRMEARAPMPSASLKKKREQHVIVSAEEQISRQLCPTPMSVCPITSARPSTLLGWIADGYECVDQQEDLTSCGGCGIVDTKYDCTAIEGADSVSCVVGSCRIDTCISGYSLALDGENCVRTL</sequence>
<feature type="region of interest" description="Disordered" evidence="1">
    <location>
        <begin position="24"/>
        <end position="62"/>
    </location>
</feature>
<comment type="caution">
    <text evidence="4">The sequence shown here is derived from an EMBL/GenBank/DDBJ whole genome shotgun (WGS) entry which is preliminary data.</text>
</comment>
<dbReference type="Pfam" id="PF21671">
    <property type="entry name" value="CPL1-like"/>
    <property type="match status" value="1"/>
</dbReference>
<dbReference type="Proteomes" id="UP000309038">
    <property type="component" value="Unassembled WGS sequence"/>
</dbReference>
<feature type="chain" id="PRO_5020186856" description="Protein CPL1-like domain-containing protein" evidence="2">
    <location>
        <begin position="24"/>
        <end position="172"/>
    </location>
</feature>
<proteinExistence type="predicted"/>
<dbReference type="PANTHER" id="PTHR35192:SF2">
    <property type="entry name" value="APPLE DOMAIN-CONTAINING PROTEIN"/>
    <property type="match status" value="1"/>
</dbReference>
<gene>
    <name evidence="4" type="ORF">EW026_g6193</name>
</gene>
<dbReference type="EMBL" id="SGPJ01000318">
    <property type="protein sequence ID" value="THG95469.1"/>
    <property type="molecule type" value="Genomic_DNA"/>
</dbReference>
<organism evidence="4 5">
    <name type="scientific">Hermanssonia centrifuga</name>
    <dbReference type="NCBI Taxonomy" id="98765"/>
    <lineage>
        <taxon>Eukaryota</taxon>
        <taxon>Fungi</taxon>
        <taxon>Dikarya</taxon>
        <taxon>Basidiomycota</taxon>
        <taxon>Agaricomycotina</taxon>
        <taxon>Agaricomycetes</taxon>
        <taxon>Polyporales</taxon>
        <taxon>Meruliaceae</taxon>
        <taxon>Hermanssonia</taxon>
    </lineage>
</organism>
<reference evidence="4 5" key="1">
    <citation type="submission" date="2019-02" db="EMBL/GenBank/DDBJ databases">
        <title>Genome sequencing of the rare red list fungi Phlebia centrifuga.</title>
        <authorList>
            <person name="Buettner E."/>
            <person name="Kellner H."/>
        </authorList>
    </citation>
    <scope>NUCLEOTIDE SEQUENCE [LARGE SCALE GENOMIC DNA]</scope>
    <source>
        <strain evidence="4 5">DSM 108282</strain>
    </source>
</reference>
<evidence type="ECO:0000256" key="1">
    <source>
        <dbReference type="SAM" id="MobiDB-lite"/>
    </source>
</evidence>
<dbReference type="PANTHER" id="PTHR35192">
    <property type="entry name" value="PROTEIN, PUTATIVE-RELATED"/>
    <property type="match status" value="1"/>
</dbReference>
<dbReference type="AlphaFoldDB" id="A0A4S4KG66"/>
<evidence type="ECO:0000313" key="5">
    <source>
        <dbReference type="Proteomes" id="UP000309038"/>
    </source>
</evidence>
<evidence type="ECO:0000313" key="4">
    <source>
        <dbReference type="EMBL" id="THG95469.1"/>
    </source>
</evidence>
<name>A0A4S4KG66_9APHY</name>
<keyword evidence="2" id="KW-0732">Signal</keyword>
<dbReference type="InterPro" id="IPR048661">
    <property type="entry name" value="CPL1-like"/>
</dbReference>
<accession>A0A4S4KG66</accession>
<keyword evidence="5" id="KW-1185">Reference proteome</keyword>
<feature type="signal peptide" evidence="2">
    <location>
        <begin position="1"/>
        <end position="23"/>
    </location>
</feature>
<dbReference type="InterPro" id="IPR038955">
    <property type="entry name" value="PriA/CPL1_fungi"/>
</dbReference>
<feature type="domain" description="Protein CPL1-like" evidence="3">
    <location>
        <begin position="110"/>
        <end position="169"/>
    </location>
</feature>
<protein>
    <recommendedName>
        <fullName evidence="3">Protein CPL1-like domain-containing protein</fullName>
    </recommendedName>
</protein>